<feature type="signal peptide" evidence="1">
    <location>
        <begin position="1"/>
        <end position="19"/>
    </location>
</feature>
<evidence type="ECO:0000256" key="1">
    <source>
        <dbReference type="SAM" id="SignalP"/>
    </source>
</evidence>
<sequence>MGVTGWCLTFLATLKKLFGNSFARSYRSRWVDTDTGTRVSILSRFDVRIRTTTTTTTLRCGNLQTSCWGEYRELSPLRRKMRIFGGIFLVRAHTHTHSRRSQCSAQFRLHATAMTLSH</sequence>
<organism evidence="2">
    <name type="scientific">Anopheles triannulatus</name>
    <dbReference type="NCBI Taxonomy" id="58253"/>
    <lineage>
        <taxon>Eukaryota</taxon>
        <taxon>Metazoa</taxon>
        <taxon>Ecdysozoa</taxon>
        <taxon>Arthropoda</taxon>
        <taxon>Hexapoda</taxon>
        <taxon>Insecta</taxon>
        <taxon>Pterygota</taxon>
        <taxon>Neoptera</taxon>
        <taxon>Endopterygota</taxon>
        <taxon>Diptera</taxon>
        <taxon>Nematocera</taxon>
        <taxon>Culicoidea</taxon>
        <taxon>Culicidae</taxon>
        <taxon>Anophelinae</taxon>
        <taxon>Anopheles</taxon>
    </lineage>
</organism>
<feature type="chain" id="PRO_5014772824" evidence="1">
    <location>
        <begin position="20"/>
        <end position="118"/>
    </location>
</feature>
<accession>A0A2M4B688</accession>
<evidence type="ECO:0000313" key="2">
    <source>
        <dbReference type="EMBL" id="MBW48511.1"/>
    </source>
</evidence>
<dbReference type="AlphaFoldDB" id="A0A2M4B688"/>
<protein>
    <submittedName>
        <fullName evidence="2">Putative secreted protein</fullName>
    </submittedName>
</protein>
<proteinExistence type="predicted"/>
<reference evidence="2" key="1">
    <citation type="submission" date="2018-01" db="EMBL/GenBank/DDBJ databases">
        <title>An insight into the sialome of Amazonian anophelines.</title>
        <authorList>
            <person name="Ribeiro J.M."/>
            <person name="Scarpassa V."/>
            <person name="Calvo E."/>
        </authorList>
    </citation>
    <scope>NUCLEOTIDE SEQUENCE</scope>
    <source>
        <tissue evidence="2">Salivary glands</tissue>
    </source>
</reference>
<keyword evidence="1" id="KW-0732">Signal</keyword>
<dbReference type="EMBL" id="GGFK01015190">
    <property type="protein sequence ID" value="MBW48511.1"/>
    <property type="molecule type" value="Transcribed_RNA"/>
</dbReference>
<name>A0A2M4B688_9DIPT</name>